<feature type="region of interest" description="Disordered" evidence="1">
    <location>
        <begin position="80"/>
        <end position="103"/>
    </location>
</feature>
<sequence length="103" mass="11837">MATIIMTISNDKIIPQAEIDRHRANYSNNRDAFVVQYTDAFIPNGYVITKDDNLVEHIKDIDKSGIDIKREIYKQAQHIKDGAKYSRDSSVLKGEKPYEPKKP</sequence>
<dbReference type="AlphaFoldDB" id="A0A6H1ZD70"/>
<evidence type="ECO:0000313" key="2">
    <source>
        <dbReference type="EMBL" id="QJA45402.1"/>
    </source>
</evidence>
<reference evidence="2" key="1">
    <citation type="submission" date="2020-03" db="EMBL/GenBank/DDBJ databases">
        <title>The deep terrestrial virosphere.</title>
        <authorList>
            <person name="Holmfeldt K."/>
            <person name="Nilsson E."/>
            <person name="Simone D."/>
            <person name="Lopez-Fernandez M."/>
            <person name="Wu X."/>
            <person name="de Brujin I."/>
            <person name="Lundin D."/>
            <person name="Andersson A."/>
            <person name="Bertilsson S."/>
            <person name="Dopson M."/>
        </authorList>
    </citation>
    <scope>NUCLEOTIDE SEQUENCE</scope>
    <source>
        <strain evidence="2">TM448A00237</strain>
    </source>
</reference>
<gene>
    <name evidence="2" type="ORF">TM448A00237_0008</name>
</gene>
<protein>
    <submittedName>
        <fullName evidence="2">Uncharacterized protein</fullName>
    </submittedName>
</protein>
<proteinExistence type="predicted"/>
<name>A0A6H1ZD70_9ZZZZ</name>
<evidence type="ECO:0000256" key="1">
    <source>
        <dbReference type="SAM" id="MobiDB-lite"/>
    </source>
</evidence>
<dbReference type="EMBL" id="MT143990">
    <property type="protein sequence ID" value="QJA45402.1"/>
    <property type="molecule type" value="Genomic_DNA"/>
</dbReference>
<organism evidence="2">
    <name type="scientific">viral metagenome</name>
    <dbReference type="NCBI Taxonomy" id="1070528"/>
    <lineage>
        <taxon>unclassified sequences</taxon>
        <taxon>metagenomes</taxon>
        <taxon>organismal metagenomes</taxon>
    </lineage>
</organism>
<feature type="compositionally biased region" description="Basic and acidic residues" evidence="1">
    <location>
        <begin position="93"/>
        <end position="103"/>
    </location>
</feature>
<accession>A0A6H1ZD70</accession>